<dbReference type="InterPro" id="IPR036866">
    <property type="entry name" value="RibonucZ/Hydroxyglut_hydro"/>
</dbReference>
<gene>
    <name evidence="8" type="ORF">EDC28_10670</name>
</gene>
<dbReference type="InterPro" id="IPR052159">
    <property type="entry name" value="Competence_DNA_uptake"/>
</dbReference>
<dbReference type="GO" id="GO:0005886">
    <property type="term" value="C:plasma membrane"/>
    <property type="evidence" value="ECO:0007669"/>
    <property type="project" value="UniProtKB-SubCell"/>
</dbReference>
<feature type="domain" description="ComEC/Rec2-related protein" evidence="7">
    <location>
        <begin position="191"/>
        <end position="411"/>
    </location>
</feature>
<feature type="transmembrane region" description="Helical" evidence="6">
    <location>
        <begin position="391"/>
        <end position="409"/>
    </location>
</feature>
<evidence type="ECO:0000256" key="2">
    <source>
        <dbReference type="ARBA" id="ARBA00022475"/>
    </source>
</evidence>
<dbReference type="RefSeq" id="WP_123421738.1">
    <property type="nucleotide sequence ID" value="NZ_RJUL01000006.1"/>
</dbReference>
<keyword evidence="4 6" id="KW-1133">Transmembrane helix</keyword>
<sequence>MKVLPLLSWLSGMITPLLWEQLPSLATLAAFAGLALALLVLKWRHLAVFLVGICYTSLVGYHQQPPALSAQDHSIEGTVLAEQAALYVQIYRLDDQAVSPFLARLGWYLDQEKPVPGQVLAASAKLKPLRHRLNPGSRASARRDKAMGLVAVGYVKDVVAIKGAASWQWRWHRYLERQLAGFGQQGLMLALLSGDRQLMATDTRALLAQTGTAHLLAISGLHVSLVAMLGLFLGHLLPGNGRRWGWLLGLLMAGLYAWQSGLAPPALRALVALCTWVLWLGWRRPLQGARLWLGLLSLFATLDPMVLLDSRLWLSFFAVALILLVLWRFPGRGWRSLITLQLGLGVLMWPLQSWLFGQVPAFALIANLFAVPLISLLVMPLLLAGLVVPGLWWLADQLLAVLMIGLTWLPGEMPAAWLGLLLLPLIAALPLNGRSRLALGLCWLMAWGLRPQSSGVWFLDVGQGTSTALIAPKAMVLVDTGPGLWATDGARRLAASHPLALLVLSHSDKDHVGGRAAFSAPVLAGQPDQGEAPCIAGQRWFWQGGVLESLWPEAPGGEDNDRSCVLFTQIAGHTLLLTGDISQGSEALRHWPEADWLAVPHHGSKSSSSEGFIQEVNPRLAVFSRGWQNPFGFPAPQVLARYRANGSAIWDTGRQGALFCAKSGCQGLKALWWEATDVGEAKRCGYTSGLKCKEP</sequence>
<name>A0A3N1P8F9_9GAMM</name>
<dbReference type="PANTHER" id="PTHR30619:SF1">
    <property type="entry name" value="RECOMBINATION PROTEIN 2"/>
    <property type="match status" value="1"/>
</dbReference>
<dbReference type="GO" id="GO:0030420">
    <property type="term" value="P:establishment of competence for transformation"/>
    <property type="evidence" value="ECO:0007669"/>
    <property type="project" value="InterPro"/>
</dbReference>
<dbReference type="NCBIfam" id="TIGR00360">
    <property type="entry name" value="ComEC_N-term"/>
    <property type="match status" value="1"/>
</dbReference>
<dbReference type="Gene3D" id="3.60.15.10">
    <property type="entry name" value="Ribonuclease Z/Hydroxyacylglutathione hydrolase-like"/>
    <property type="match status" value="2"/>
</dbReference>
<dbReference type="NCBIfam" id="TIGR00361">
    <property type="entry name" value="ComEC_Rec2"/>
    <property type="match status" value="1"/>
</dbReference>
<evidence type="ECO:0000256" key="3">
    <source>
        <dbReference type="ARBA" id="ARBA00022692"/>
    </source>
</evidence>
<feature type="transmembrane region" description="Helical" evidence="6">
    <location>
        <begin position="215"/>
        <end position="237"/>
    </location>
</feature>
<evidence type="ECO:0000256" key="1">
    <source>
        <dbReference type="ARBA" id="ARBA00004651"/>
    </source>
</evidence>
<dbReference type="Pfam" id="PF03772">
    <property type="entry name" value="Competence"/>
    <property type="match status" value="1"/>
</dbReference>
<keyword evidence="5 6" id="KW-0472">Membrane</keyword>
<organism evidence="8 9">
    <name type="scientific">Gallaecimonas pentaromativorans</name>
    <dbReference type="NCBI Taxonomy" id="584787"/>
    <lineage>
        <taxon>Bacteria</taxon>
        <taxon>Pseudomonadati</taxon>
        <taxon>Pseudomonadota</taxon>
        <taxon>Gammaproteobacteria</taxon>
        <taxon>Enterobacterales</taxon>
        <taxon>Gallaecimonadaceae</taxon>
        <taxon>Gallaecimonas</taxon>
    </lineage>
</organism>
<evidence type="ECO:0000256" key="6">
    <source>
        <dbReference type="SAM" id="Phobius"/>
    </source>
</evidence>
<accession>A0A3N1P8F9</accession>
<evidence type="ECO:0000259" key="7">
    <source>
        <dbReference type="Pfam" id="PF03772"/>
    </source>
</evidence>
<dbReference type="AlphaFoldDB" id="A0A3N1P8F9"/>
<dbReference type="STRING" id="584787.GCA_001247655_01063"/>
<proteinExistence type="predicted"/>
<dbReference type="Proteomes" id="UP000268033">
    <property type="component" value="Unassembled WGS sequence"/>
</dbReference>
<evidence type="ECO:0000313" key="8">
    <source>
        <dbReference type="EMBL" id="ROQ24823.1"/>
    </source>
</evidence>
<protein>
    <submittedName>
        <fullName evidence="8">Competence protein ComEC</fullName>
    </submittedName>
</protein>
<dbReference type="InterPro" id="IPR004477">
    <property type="entry name" value="ComEC_N"/>
</dbReference>
<dbReference type="SUPFAM" id="SSF56281">
    <property type="entry name" value="Metallo-hydrolase/oxidoreductase"/>
    <property type="match status" value="1"/>
</dbReference>
<comment type="subcellular location">
    <subcellularLocation>
        <location evidence="1">Cell membrane</location>
        <topology evidence="1">Multi-pass membrane protein</topology>
    </subcellularLocation>
</comment>
<dbReference type="EMBL" id="RJUL01000006">
    <property type="protein sequence ID" value="ROQ24823.1"/>
    <property type="molecule type" value="Genomic_DNA"/>
</dbReference>
<feature type="transmembrane region" description="Helical" evidence="6">
    <location>
        <begin position="312"/>
        <end position="330"/>
    </location>
</feature>
<dbReference type="PANTHER" id="PTHR30619">
    <property type="entry name" value="DNA INTERNALIZATION/COMPETENCE PROTEIN COMEC/REC2"/>
    <property type="match status" value="1"/>
</dbReference>
<evidence type="ECO:0000313" key="9">
    <source>
        <dbReference type="Proteomes" id="UP000268033"/>
    </source>
</evidence>
<feature type="transmembrane region" description="Helical" evidence="6">
    <location>
        <begin position="265"/>
        <end position="282"/>
    </location>
</feature>
<reference evidence="8 9" key="1">
    <citation type="submission" date="2018-11" db="EMBL/GenBank/DDBJ databases">
        <title>Genomic Encyclopedia of Type Strains, Phase IV (KMG-IV): sequencing the most valuable type-strain genomes for metagenomic binning, comparative biology and taxonomic classification.</title>
        <authorList>
            <person name="Goeker M."/>
        </authorList>
    </citation>
    <scope>NUCLEOTIDE SEQUENCE [LARGE SCALE GENOMIC DNA]</scope>
    <source>
        <strain evidence="8 9">DSM 21945</strain>
    </source>
</reference>
<dbReference type="CDD" id="cd07731">
    <property type="entry name" value="ComA-like_MBL-fold"/>
    <property type="match status" value="1"/>
</dbReference>
<feature type="transmembrane region" description="Helical" evidence="6">
    <location>
        <begin position="22"/>
        <end position="41"/>
    </location>
</feature>
<keyword evidence="3 6" id="KW-0812">Transmembrane</keyword>
<evidence type="ECO:0000256" key="4">
    <source>
        <dbReference type="ARBA" id="ARBA00022989"/>
    </source>
</evidence>
<feature type="transmembrane region" description="Helical" evidence="6">
    <location>
        <begin position="361"/>
        <end position="384"/>
    </location>
</feature>
<dbReference type="InterPro" id="IPR035681">
    <property type="entry name" value="ComA-like_MBL"/>
</dbReference>
<keyword evidence="2" id="KW-1003">Cell membrane</keyword>
<comment type="caution">
    <text evidence="8">The sequence shown here is derived from an EMBL/GenBank/DDBJ whole genome shotgun (WGS) entry which is preliminary data.</text>
</comment>
<feature type="transmembrane region" description="Helical" evidence="6">
    <location>
        <begin position="289"/>
        <end position="306"/>
    </location>
</feature>
<evidence type="ECO:0000256" key="5">
    <source>
        <dbReference type="ARBA" id="ARBA00023136"/>
    </source>
</evidence>
<feature type="transmembrane region" description="Helical" evidence="6">
    <location>
        <begin position="337"/>
        <end position="355"/>
    </location>
</feature>
<dbReference type="InterPro" id="IPR004797">
    <property type="entry name" value="Competence_ComEC/Rec2"/>
</dbReference>
<keyword evidence="9" id="KW-1185">Reference proteome</keyword>